<evidence type="ECO:0000313" key="2">
    <source>
        <dbReference type="EMBL" id="MDV2885509.1"/>
    </source>
</evidence>
<reference evidence="2" key="1">
    <citation type="submission" date="2023-10" db="EMBL/GenBank/DDBJ databases">
        <title>Screening of Alkalihalophilus pseudofirmusBZ-TG-HK211 and Its Alleviation of Salt Stress on Rapeseed Growth.</title>
        <authorList>
            <person name="Zhao B."/>
            <person name="Guo T."/>
        </authorList>
    </citation>
    <scope>NUCLEOTIDE SEQUENCE</scope>
    <source>
        <strain evidence="2">BZ-TG-HK211</strain>
    </source>
</reference>
<keyword evidence="1" id="KW-1133">Transmembrane helix</keyword>
<accession>A0AAJ2TZW9</accession>
<proteinExistence type="predicted"/>
<organism evidence="2 3">
    <name type="scientific">Alkalihalophilus pseudofirmus</name>
    <name type="common">Bacillus pseudofirmus</name>
    <dbReference type="NCBI Taxonomy" id="79885"/>
    <lineage>
        <taxon>Bacteria</taxon>
        <taxon>Bacillati</taxon>
        <taxon>Bacillota</taxon>
        <taxon>Bacilli</taxon>
        <taxon>Bacillales</taxon>
        <taxon>Bacillaceae</taxon>
        <taxon>Alkalihalophilus</taxon>
    </lineage>
</organism>
<dbReference type="RefSeq" id="WP_323466644.1">
    <property type="nucleotide sequence ID" value="NZ_CP144224.1"/>
</dbReference>
<evidence type="ECO:0000256" key="1">
    <source>
        <dbReference type="SAM" id="Phobius"/>
    </source>
</evidence>
<name>A0AAJ2TZW9_ALKPS</name>
<comment type="caution">
    <text evidence="2">The sequence shown here is derived from an EMBL/GenBank/DDBJ whole genome shotgun (WGS) entry which is preliminary data.</text>
</comment>
<dbReference type="EMBL" id="JAWJAY010000001">
    <property type="protein sequence ID" value="MDV2885509.1"/>
    <property type="molecule type" value="Genomic_DNA"/>
</dbReference>
<sequence length="218" mass="24424">MKKSTIISIGSVVIVIAGIGIYSLFGEDNEIPVVSGSEEEIEREVQEDHEDVGALEEEVVEETPEEIFNDDMDPLEIRETIQTVHGVLNRITGHGQLDTYRESGDGSHIDNFKKVESTLLDQANVIEEIVPRVQHDLLRKDLENFVAITRYTTETHDVEHLLYSHRIIHDVETVLNEVSGKNIFGAATFVESAGYEPAAYEAVVKPLLNNLPKEESEE</sequence>
<protein>
    <submittedName>
        <fullName evidence="2">Uncharacterized protein</fullName>
    </submittedName>
</protein>
<dbReference type="AlphaFoldDB" id="A0AAJ2TZW9"/>
<dbReference type="Proteomes" id="UP001285636">
    <property type="component" value="Unassembled WGS sequence"/>
</dbReference>
<keyword evidence="1" id="KW-0812">Transmembrane</keyword>
<gene>
    <name evidence="2" type="ORF">RYX45_09945</name>
</gene>
<feature type="transmembrane region" description="Helical" evidence="1">
    <location>
        <begin position="7"/>
        <end position="25"/>
    </location>
</feature>
<keyword evidence="1" id="KW-0472">Membrane</keyword>
<evidence type="ECO:0000313" key="3">
    <source>
        <dbReference type="Proteomes" id="UP001285636"/>
    </source>
</evidence>